<dbReference type="Proteomes" id="UP000814033">
    <property type="component" value="Unassembled WGS sequence"/>
</dbReference>
<proteinExistence type="predicted"/>
<evidence type="ECO:0000313" key="2">
    <source>
        <dbReference type="Proteomes" id="UP000814033"/>
    </source>
</evidence>
<comment type="caution">
    <text evidence="1">The sequence shown here is derived from an EMBL/GenBank/DDBJ whole genome shotgun (WGS) entry which is preliminary data.</text>
</comment>
<name>A0ACB8R6G5_9AGAM</name>
<accession>A0ACB8R6G5</accession>
<sequence length="192" mass="21509">MELSYGLQKVASERTTEPAYGAPSSLPDILNWPFSHQCGCQFATTWTRMRLYMAGSTEIQRGQRQLGAVTWVPASARWDGMLTTVLRALNEIWKRASSRPCLHARESTWSGVGRVGSRKVATSRACGNSGPCSFLALRSFPCPQLPPYSSIALPASRVMSFKRFLYTKNFGQRSHVRRRNVPPSRVLFASRH</sequence>
<protein>
    <submittedName>
        <fullName evidence="1">Uncharacterized protein</fullName>
    </submittedName>
</protein>
<gene>
    <name evidence="1" type="ORF">FA95DRAFT_992148</name>
</gene>
<dbReference type="EMBL" id="MU276271">
    <property type="protein sequence ID" value="KAI0039709.1"/>
    <property type="molecule type" value="Genomic_DNA"/>
</dbReference>
<organism evidence="1 2">
    <name type="scientific">Auriscalpium vulgare</name>
    <dbReference type="NCBI Taxonomy" id="40419"/>
    <lineage>
        <taxon>Eukaryota</taxon>
        <taxon>Fungi</taxon>
        <taxon>Dikarya</taxon>
        <taxon>Basidiomycota</taxon>
        <taxon>Agaricomycotina</taxon>
        <taxon>Agaricomycetes</taxon>
        <taxon>Russulales</taxon>
        <taxon>Auriscalpiaceae</taxon>
        <taxon>Auriscalpium</taxon>
    </lineage>
</organism>
<reference evidence="1" key="2">
    <citation type="journal article" date="2022" name="New Phytol.">
        <title>Evolutionary transition to the ectomycorrhizal habit in the genomes of a hyperdiverse lineage of mushroom-forming fungi.</title>
        <authorList>
            <person name="Looney B."/>
            <person name="Miyauchi S."/>
            <person name="Morin E."/>
            <person name="Drula E."/>
            <person name="Courty P.E."/>
            <person name="Kohler A."/>
            <person name="Kuo A."/>
            <person name="LaButti K."/>
            <person name="Pangilinan J."/>
            <person name="Lipzen A."/>
            <person name="Riley R."/>
            <person name="Andreopoulos W."/>
            <person name="He G."/>
            <person name="Johnson J."/>
            <person name="Nolan M."/>
            <person name="Tritt A."/>
            <person name="Barry K.W."/>
            <person name="Grigoriev I.V."/>
            <person name="Nagy L.G."/>
            <person name="Hibbett D."/>
            <person name="Henrissat B."/>
            <person name="Matheny P.B."/>
            <person name="Labbe J."/>
            <person name="Martin F.M."/>
        </authorList>
    </citation>
    <scope>NUCLEOTIDE SEQUENCE</scope>
    <source>
        <strain evidence="1">FP105234-sp</strain>
    </source>
</reference>
<reference evidence="1" key="1">
    <citation type="submission" date="2021-02" db="EMBL/GenBank/DDBJ databases">
        <authorList>
            <consortium name="DOE Joint Genome Institute"/>
            <person name="Ahrendt S."/>
            <person name="Looney B.P."/>
            <person name="Miyauchi S."/>
            <person name="Morin E."/>
            <person name="Drula E."/>
            <person name="Courty P.E."/>
            <person name="Chicoki N."/>
            <person name="Fauchery L."/>
            <person name="Kohler A."/>
            <person name="Kuo A."/>
            <person name="Labutti K."/>
            <person name="Pangilinan J."/>
            <person name="Lipzen A."/>
            <person name="Riley R."/>
            <person name="Andreopoulos W."/>
            <person name="He G."/>
            <person name="Johnson J."/>
            <person name="Barry K.W."/>
            <person name="Grigoriev I.V."/>
            <person name="Nagy L."/>
            <person name="Hibbett D."/>
            <person name="Henrissat B."/>
            <person name="Matheny P.B."/>
            <person name="Labbe J."/>
            <person name="Martin F."/>
        </authorList>
    </citation>
    <scope>NUCLEOTIDE SEQUENCE</scope>
    <source>
        <strain evidence="1">FP105234-sp</strain>
    </source>
</reference>
<evidence type="ECO:0000313" key="1">
    <source>
        <dbReference type="EMBL" id="KAI0039709.1"/>
    </source>
</evidence>
<keyword evidence="2" id="KW-1185">Reference proteome</keyword>